<name>A0A392LXZ1_9FABA</name>
<keyword evidence="3" id="KW-1185">Reference proteome</keyword>
<evidence type="ECO:0000256" key="1">
    <source>
        <dbReference type="SAM" id="MobiDB-lite"/>
    </source>
</evidence>
<accession>A0A392LXZ1</accession>
<organism evidence="2 3">
    <name type="scientific">Trifolium medium</name>
    <dbReference type="NCBI Taxonomy" id="97028"/>
    <lineage>
        <taxon>Eukaryota</taxon>
        <taxon>Viridiplantae</taxon>
        <taxon>Streptophyta</taxon>
        <taxon>Embryophyta</taxon>
        <taxon>Tracheophyta</taxon>
        <taxon>Spermatophyta</taxon>
        <taxon>Magnoliopsida</taxon>
        <taxon>eudicotyledons</taxon>
        <taxon>Gunneridae</taxon>
        <taxon>Pentapetalae</taxon>
        <taxon>rosids</taxon>
        <taxon>fabids</taxon>
        <taxon>Fabales</taxon>
        <taxon>Fabaceae</taxon>
        <taxon>Papilionoideae</taxon>
        <taxon>50 kb inversion clade</taxon>
        <taxon>NPAAA clade</taxon>
        <taxon>Hologalegina</taxon>
        <taxon>IRL clade</taxon>
        <taxon>Trifolieae</taxon>
        <taxon>Trifolium</taxon>
    </lineage>
</organism>
<evidence type="ECO:0000313" key="3">
    <source>
        <dbReference type="Proteomes" id="UP000265520"/>
    </source>
</evidence>
<dbReference type="Proteomes" id="UP000265520">
    <property type="component" value="Unassembled WGS sequence"/>
</dbReference>
<dbReference type="EMBL" id="LXQA010000390">
    <property type="protein sequence ID" value="MCH79817.1"/>
    <property type="molecule type" value="Genomic_DNA"/>
</dbReference>
<dbReference type="AlphaFoldDB" id="A0A392LXZ1"/>
<gene>
    <name evidence="2" type="ORF">A2U01_0000575</name>
</gene>
<sequence length="207" mass="23121">MVHANQGKCDMNSSSKVNVNVGASGKVMIDYVIDWFKKIVLETNVVQDVDTSLARENKQGETVPENENGQVMTDNKEEVSDEHTDVNSPSNEKSCLNLKKFILVEWSLEVEDGLFMTGCVIDLSIIIQACSFGDDLLYGLIYFQTYINLLHLECGVCAKVIMLCLRFVDEFSSLNSATYISDGKLMVVLGAEYAKLCCSLKMYPLVW</sequence>
<proteinExistence type="predicted"/>
<protein>
    <submittedName>
        <fullName evidence="2">Uncharacterized protein</fullName>
    </submittedName>
</protein>
<feature type="compositionally biased region" description="Basic and acidic residues" evidence="1">
    <location>
        <begin position="74"/>
        <end position="85"/>
    </location>
</feature>
<reference evidence="2 3" key="1">
    <citation type="journal article" date="2018" name="Front. Plant Sci.">
        <title>Red Clover (Trifolium pratense) and Zigzag Clover (T. medium) - A Picture of Genomic Similarities and Differences.</title>
        <authorList>
            <person name="Dluhosova J."/>
            <person name="Istvanek J."/>
            <person name="Nedelnik J."/>
            <person name="Repkova J."/>
        </authorList>
    </citation>
    <scope>NUCLEOTIDE SEQUENCE [LARGE SCALE GENOMIC DNA]</scope>
    <source>
        <strain evidence="3">cv. 10/8</strain>
        <tissue evidence="2">Leaf</tissue>
    </source>
</reference>
<evidence type="ECO:0000313" key="2">
    <source>
        <dbReference type="EMBL" id="MCH79817.1"/>
    </source>
</evidence>
<feature type="region of interest" description="Disordered" evidence="1">
    <location>
        <begin position="55"/>
        <end position="88"/>
    </location>
</feature>
<comment type="caution">
    <text evidence="2">The sequence shown here is derived from an EMBL/GenBank/DDBJ whole genome shotgun (WGS) entry which is preliminary data.</text>
</comment>